<dbReference type="InterPro" id="IPR011048">
    <property type="entry name" value="Haem_d1_sf"/>
</dbReference>
<sequence length="322" mass="34847">MKQHILRVSALLLLTGQSWASAIPFDGDIRNNTLAVSPDERLAIVGNSQTDHLKVYDLKRGVLQTSLPGFVTPRNIVFSPDGQHFYVTDSSKGVLERWNAQSFRLEDSLALGPGAFGSAIDKQGTRLYVNNQASNTVSVVDLANWRVLKVITGFSGPRQGVKLSPDNSVLYVTNFRSDKLSVVDTASLTLRGEISGFNKIRAISLSADGKTLYAANSGNDTLAKVDTPSGRIVSTVSVGREPYGAALRPDGKALYAGNLKSNSLTEVSLPAFKATAQIESLRGPRQAISFSQDSRTAWALNEDLSVVELDLASRRIERELKP</sequence>
<dbReference type="Proteomes" id="UP000236416">
    <property type="component" value="Unassembled WGS sequence"/>
</dbReference>
<feature type="chain" id="PRO_5014340752" evidence="2">
    <location>
        <begin position="21"/>
        <end position="322"/>
    </location>
</feature>
<feature type="domain" description="YNCE-like beta-propeller" evidence="3">
    <location>
        <begin position="31"/>
        <end position="145"/>
    </location>
</feature>
<dbReference type="PANTHER" id="PTHR47197">
    <property type="entry name" value="PROTEIN NIRF"/>
    <property type="match status" value="1"/>
</dbReference>
<dbReference type="AlphaFoldDB" id="A0A2K4MLZ9"/>
<evidence type="ECO:0000256" key="2">
    <source>
        <dbReference type="SAM" id="SignalP"/>
    </source>
</evidence>
<evidence type="ECO:0000259" key="3">
    <source>
        <dbReference type="Pfam" id="PF21783"/>
    </source>
</evidence>
<comment type="caution">
    <text evidence="4">The sequence shown here is derived from an EMBL/GenBank/DDBJ whole genome shotgun (WGS) entry which is preliminary data.</text>
</comment>
<dbReference type="RefSeq" id="WP_103320755.1">
    <property type="nucleotide sequence ID" value="NZ_PPTF01000065.1"/>
</dbReference>
<evidence type="ECO:0000313" key="4">
    <source>
        <dbReference type="EMBL" id="POA98088.1"/>
    </source>
</evidence>
<dbReference type="NCBIfam" id="TIGR02276">
    <property type="entry name" value="beta_rpt_yvtn"/>
    <property type="match status" value="1"/>
</dbReference>
<accession>A0A2K4MLZ9</accession>
<reference evidence="4 5" key="1">
    <citation type="submission" date="2018-01" db="EMBL/GenBank/DDBJ databases">
        <title>Genomic Sequence of Chromobacterium MWU13-2610 from wild cranberry bogs within the Cape Cod National Seashore.</title>
        <authorList>
            <person name="O'Hara-Hanley K."/>
            <person name="Soby S."/>
            <person name="Harrison A."/>
        </authorList>
    </citation>
    <scope>NUCLEOTIDE SEQUENCE [LARGE SCALE GENOMIC DNA]</scope>
    <source>
        <strain evidence="4 5">MWU13-2610</strain>
    </source>
</reference>
<gene>
    <name evidence="4" type="ORF">C2134_13795</name>
</gene>
<dbReference type="InterPro" id="IPR015943">
    <property type="entry name" value="WD40/YVTN_repeat-like_dom_sf"/>
</dbReference>
<dbReference type="Gene3D" id="2.130.10.10">
    <property type="entry name" value="YVTN repeat-like/Quinoprotein amine dehydrogenase"/>
    <property type="match status" value="2"/>
</dbReference>
<dbReference type="InterPro" id="IPR011964">
    <property type="entry name" value="YVTN_b-propeller_repeat"/>
</dbReference>
<dbReference type="InterPro" id="IPR019405">
    <property type="entry name" value="Lactonase_7-beta_prop"/>
</dbReference>
<name>A0A2K4MLZ9_9NEIS</name>
<dbReference type="PANTHER" id="PTHR47197:SF3">
    <property type="entry name" value="DIHYDRO-HEME D1 DEHYDROGENASE"/>
    <property type="match status" value="1"/>
</dbReference>
<dbReference type="SUPFAM" id="SSF51004">
    <property type="entry name" value="C-terminal (heme d1) domain of cytochrome cd1-nitrite reductase"/>
    <property type="match status" value="1"/>
</dbReference>
<evidence type="ECO:0000256" key="1">
    <source>
        <dbReference type="ARBA" id="ARBA00022729"/>
    </source>
</evidence>
<protein>
    <submittedName>
        <fullName evidence="4">Phosphate ABC transporter substrate-binding protein</fullName>
    </submittedName>
</protein>
<keyword evidence="5" id="KW-1185">Reference proteome</keyword>
<evidence type="ECO:0000313" key="5">
    <source>
        <dbReference type="Proteomes" id="UP000236416"/>
    </source>
</evidence>
<organism evidence="4 5">
    <name type="scientific">Chromobacterium sinusclupearum</name>
    <dbReference type="NCBI Taxonomy" id="2077146"/>
    <lineage>
        <taxon>Bacteria</taxon>
        <taxon>Pseudomonadati</taxon>
        <taxon>Pseudomonadota</taxon>
        <taxon>Betaproteobacteria</taxon>
        <taxon>Neisseriales</taxon>
        <taxon>Chromobacteriaceae</taxon>
        <taxon>Chromobacterium</taxon>
    </lineage>
</organism>
<keyword evidence="1 2" id="KW-0732">Signal</keyword>
<proteinExistence type="predicted"/>
<dbReference type="Pfam" id="PF21783">
    <property type="entry name" value="YNCE"/>
    <property type="match status" value="1"/>
</dbReference>
<dbReference type="Pfam" id="PF10282">
    <property type="entry name" value="Lactonase"/>
    <property type="match status" value="1"/>
</dbReference>
<dbReference type="InterPro" id="IPR048433">
    <property type="entry name" value="YNCE-like_beta-prop"/>
</dbReference>
<dbReference type="EMBL" id="PPTF01000065">
    <property type="protein sequence ID" value="POA98088.1"/>
    <property type="molecule type" value="Genomic_DNA"/>
</dbReference>
<feature type="signal peptide" evidence="2">
    <location>
        <begin position="1"/>
        <end position="20"/>
    </location>
</feature>
<dbReference type="InterPro" id="IPR051200">
    <property type="entry name" value="Host-pathogen_enzymatic-act"/>
</dbReference>